<dbReference type="Pfam" id="PF02518">
    <property type="entry name" value="HATPase_c"/>
    <property type="match status" value="1"/>
</dbReference>
<evidence type="ECO:0000313" key="9">
    <source>
        <dbReference type="EMBL" id="SES11647.1"/>
    </source>
</evidence>
<dbReference type="PANTHER" id="PTHR34220">
    <property type="entry name" value="SENSOR HISTIDINE KINASE YPDA"/>
    <property type="match status" value="1"/>
</dbReference>
<keyword evidence="2" id="KW-1003">Cell membrane</keyword>
<keyword evidence="3" id="KW-0597">Phosphoprotein</keyword>
<keyword evidence="7" id="KW-1133">Transmembrane helix</keyword>
<dbReference type="EMBL" id="FOGT01000008">
    <property type="protein sequence ID" value="SES11647.1"/>
    <property type="molecule type" value="Genomic_DNA"/>
</dbReference>
<name>A0A1H9URG0_9BACI</name>
<dbReference type="Proteomes" id="UP000198571">
    <property type="component" value="Unassembled WGS sequence"/>
</dbReference>
<dbReference type="AlphaFoldDB" id="A0A1H9URG0"/>
<protein>
    <submittedName>
        <fullName evidence="9">Histidine kinase-, DNA gyrase B-, and HSP90-like ATPase</fullName>
    </submittedName>
</protein>
<evidence type="ECO:0000259" key="8">
    <source>
        <dbReference type="PROSITE" id="PS50885"/>
    </source>
</evidence>
<dbReference type="GO" id="GO:0005886">
    <property type="term" value="C:plasma membrane"/>
    <property type="evidence" value="ECO:0007669"/>
    <property type="project" value="UniProtKB-SubCell"/>
</dbReference>
<dbReference type="Pfam" id="PF00672">
    <property type="entry name" value="HAMP"/>
    <property type="match status" value="1"/>
</dbReference>
<evidence type="ECO:0000256" key="4">
    <source>
        <dbReference type="ARBA" id="ARBA00022679"/>
    </source>
</evidence>
<accession>A0A1H9URG0</accession>
<evidence type="ECO:0000256" key="6">
    <source>
        <dbReference type="ARBA" id="ARBA00023136"/>
    </source>
</evidence>
<dbReference type="Gene3D" id="6.10.340.10">
    <property type="match status" value="1"/>
</dbReference>
<evidence type="ECO:0000256" key="1">
    <source>
        <dbReference type="ARBA" id="ARBA00004651"/>
    </source>
</evidence>
<keyword evidence="5 9" id="KW-0418">Kinase</keyword>
<dbReference type="STRING" id="1601833.SAMN05518684_108104"/>
<evidence type="ECO:0000256" key="2">
    <source>
        <dbReference type="ARBA" id="ARBA00022475"/>
    </source>
</evidence>
<proteinExistence type="predicted"/>
<dbReference type="InterPro" id="IPR003594">
    <property type="entry name" value="HATPase_dom"/>
</dbReference>
<feature type="domain" description="HAMP" evidence="8">
    <location>
        <begin position="349"/>
        <end position="401"/>
    </location>
</feature>
<sequence>MNLFRRLQTYFRQKKDTFTLKVFYKLLILVIIPNLLLLGVVSFFIVLQTNRMEEERFSALLALKQSLDNEIISLFDETNQMVNNVIIDEQIQETLERVNPLSTVNQESAIFGEEQYVTNDYTVLTNMRTALSSYRLSRGNIHSIAVVDLEETIFLSSTSAESYVITRGDLENSRVYGTAQSRDGGLFWSVNDALTKNRDIITFARQIPSVDQPQNIIGYALVNVYLESLQGRLRTSIDDPHVLFGLTDTVNGESIIFQDGEIVQEKADIGLEISRQLAYQPADEPFIPVITSAGDWYVSASSLSNGNELVIGYDKAVMNRELNATKTLLYSGMVILVIISLAASFKGAKIIAARLHMLSDAIMKFGKGSLDERVKLKGQDEISDIGDQFNDMAVQIRQLLTNLEEEQKHKQLFELRVLEYQLNPHFLYNTLDSINWLAIEQGQKEISEMVYGLSRLFQLILSKGKEMITVEDEVQMARYYLNIQKIRYEDRFKYDIHIDPAIKEYKISKLILQPIIENAIHHGVRKLRTEGRILITGTIEQDDVVLEVADNGVGMTEDRKNELLSFLDTEEWQEEKPEHLGYGLKNIDSRLKIVFGDSYKLRIINEGHEPFTTRIQIRIKEETLKQDPTS</sequence>
<evidence type="ECO:0000256" key="7">
    <source>
        <dbReference type="SAM" id="Phobius"/>
    </source>
</evidence>
<dbReference type="SUPFAM" id="SSF158472">
    <property type="entry name" value="HAMP domain-like"/>
    <property type="match status" value="1"/>
</dbReference>
<dbReference type="CDD" id="cd06225">
    <property type="entry name" value="HAMP"/>
    <property type="match status" value="1"/>
</dbReference>
<evidence type="ECO:0000256" key="5">
    <source>
        <dbReference type="ARBA" id="ARBA00022777"/>
    </source>
</evidence>
<gene>
    <name evidence="9" type="ORF">SAMN05518684_108104</name>
</gene>
<organism evidence="9 10">
    <name type="scientific">Salipaludibacillus aurantiacus</name>
    <dbReference type="NCBI Taxonomy" id="1601833"/>
    <lineage>
        <taxon>Bacteria</taxon>
        <taxon>Bacillati</taxon>
        <taxon>Bacillota</taxon>
        <taxon>Bacilli</taxon>
        <taxon>Bacillales</taxon>
        <taxon>Bacillaceae</taxon>
    </lineage>
</organism>
<dbReference type="PANTHER" id="PTHR34220:SF7">
    <property type="entry name" value="SENSOR HISTIDINE KINASE YPDA"/>
    <property type="match status" value="1"/>
</dbReference>
<dbReference type="InterPro" id="IPR036890">
    <property type="entry name" value="HATPase_C_sf"/>
</dbReference>
<dbReference type="Pfam" id="PF06580">
    <property type="entry name" value="His_kinase"/>
    <property type="match status" value="1"/>
</dbReference>
<evidence type="ECO:0000256" key="3">
    <source>
        <dbReference type="ARBA" id="ARBA00022553"/>
    </source>
</evidence>
<feature type="transmembrane region" description="Helical" evidence="7">
    <location>
        <begin position="22"/>
        <end position="47"/>
    </location>
</feature>
<keyword evidence="4" id="KW-0808">Transferase</keyword>
<keyword evidence="6 7" id="KW-0472">Membrane</keyword>
<evidence type="ECO:0000313" key="10">
    <source>
        <dbReference type="Proteomes" id="UP000198571"/>
    </source>
</evidence>
<dbReference type="PROSITE" id="PS50885">
    <property type="entry name" value="HAMP"/>
    <property type="match status" value="1"/>
</dbReference>
<dbReference type="InterPro" id="IPR003660">
    <property type="entry name" value="HAMP_dom"/>
</dbReference>
<dbReference type="GO" id="GO:0000155">
    <property type="term" value="F:phosphorelay sensor kinase activity"/>
    <property type="evidence" value="ECO:0007669"/>
    <property type="project" value="InterPro"/>
</dbReference>
<comment type="subcellular location">
    <subcellularLocation>
        <location evidence="1">Cell membrane</location>
        <topology evidence="1">Multi-pass membrane protein</topology>
    </subcellularLocation>
</comment>
<dbReference type="InterPro" id="IPR050640">
    <property type="entry name" value="Bact_2-comp_sensor_kinase"/>
</dbReference>
<dbReference type="Gene3D" id="3.30.565.10">
    <property type="entry name" value="Histidine kinase-like ATPase, C-terminal domain"/>
    <property type="match status" value="1"/>
</dbReference>
<keyword evidence="10" id="KW-1185">Reference proteome</keyword>
<dbReference type="SMART" id="SM00304">
    <property type="entry name" value="HAMP"/>
    <property type="match status" value="1"/>
</dbReference>
<dbReference type="SUPFAM" id="SSF55874">
    <property type="entry name" value="ATPase domain of HSP90 chaperone/DNA topoisomerase II/histidine kinase"/>
    <property type="match status" value="1"/>
</dbReference>
<keyword evidence="7" id="KW-0812">Transmembrane</keyword>
<dbReference type="RefSeq" id="WP_177174322.1">
    <property type="nucleotide sequence ID" value="NZ_FOGT01000008.1"/>
</dbReference>
<reference evidence="10" key="1">
    <citation type="submission" date="2016-10" db="EMBL/GenBank/DDBJ databases">
        <authorList>
            <person name="Varghese N."/>
            <person name="Submissions S."/>
        </authorList>
    </citation>
    <scope>NUCLEOTIDE SEQUENCE [LARGE SCALE GENOMIC DNA]</scope>
    <source>
        <strain evidence="10">S9</strain>
    </source>
</reference>
<dbReference type="InterPro" id="IPR010559">
    <property type="entry name" value="Sig_transdc_His_kin_internal"/>
</dbReference>